<dbReference type="Pfam" id="PF00990">
    <property type="entry name" value="GGDEF"/>
    <property type="match status" value="1"/>
</dbReference>
<feature type="domain" description="PAS" evidence="1">
    <location>
        <begin position="141"/>
        <end position="211"/>
    </location>
</feature>
<dbReference type="InterPro" id="IPR000014">
    <property type="entry name" value="PAS"/>
</dbReference>
<dbReference type="PROSITE" id="PS50883">
    <property type="entry name" value="EAL"/>
    <property type="match status" value="1"/>
</dbReference>
<dbReference type="InterPro" id="IPR001633">
    <property type="entry name" value="EAL_dom"/>
</dbReference>
<dbReference type="Gene3D" id="3.20.20.450">
    <property type="entry name" value="EAL domain"/>
    <property type="match status" value="1"/>
</dbReference>
<dbReference type="InterPro" id="IPR013656">
    <property type="entry name" value="PAS_4"/>
</dbReference>
<dbReference type="RefSeq" id="WP_079216931.1">
    <property type="nucleotide sequence ID" value="NZ_CP018845.1"/>
</dbReference>
<sequence length="693" mass="76791">MPQSKVQDDAVLLHQAMNLRALVDHVGAYFYAKDLEGKYLFANQAVCDIFGAPLEDVIGATDHRFVDTGKHAGLLVNDRRVFEDGVEVHEEEEINLLSGECRVFWSIKVPVRDGGGRVIGLCGISTDITQRRRAADHLIERNVMLSTVLSNIDASVYLKDSEGRFLYVNQRVADLYGRPPEEILGRTDADLLAPEVATRLMQMDRTVLASKTRQAREEVVVGPDNVPHHFWSIKLPLQFPGQPTCLIGFSSEITELMELRQSLARQRVTDPLTGLANRVQFEEELDLELRVAERHQMQLAVVLLDIDQFKYINNSLGQDIGDQLLRAVAGRLRAYGDELGGLARLSGDEFVLFVPRLASAEGVAHLIERIRTGLAEPFELQGRPLHLTVSAGISVYPDDAHNCAALLNHAEAAMYYSKERGRDQARFYSRAMGEAVALRLELERDLRGALAAGEFELHYQPKIRSSDGKVAGFEALLRWNRGGRGLVSPAHFIALAEQLGLLVQIGMWVVEEACRQMAAWRAQGLPQLPVAVNLSPSQLASPALVEQVAQAMARHGIAADGLEMEVTESMMMEDPEQAIAILHTLRRQGVKLSIDDFGTGYSSMAYLKRLPVDTLKLDRQFVTYVASDTRDADICAGMIALAHKLGLSVVAEGVETEEQRAALAARECDLFQGYFFSRPLPADQATSFIRDRS</sequence>
<evidence type="ECO:0000313" key="6">
    <source>
        <dbReference type="Proteomes" id="UP000536746"/>
    </source>
</evidence>
<feature type="domain" description="EAL" evidence="3">
    <location>
        <begin position="439"/>
        <end position="693"/>
    </location>
</feature>
<dbReference type="Pfam" id="PF08448">
    <property type="entry name" value="PAS_4"/>
    <property type="match status" value="2"/>
</dbReference>
<feature type="domain" description="PAS" evidence="1">
    <location>
        <begin position="15"/>
        <end position="59"/>
    </location>
</feature>
<dbReference type="SUPFAM" id="SSF55073">
    <property type="entry name" value="Nucleotide cyclase"/>
    <property type="match status" value="1"/>
</dbReference>
<keyword evidence="6" id="KW-1185">Reference proteome</keyword>
<dbReference type="NCBIfam" id="TIGR00254">
    <property type="entry name" value="GGDEF"/>
    <property type="match status" value="1"/>
</dbReference>
<dbReference type="CDD" id="cd01948">
    <property type="entry name" value="EAL"/>
    <property type="match status" value="1"/>
</dbReference>
<feature type="domain" description="PAC" evidence="2">
    <location>
        <begin position="90"/>
        <end position="140"/>
    </location>
</feature>
<dbReference type="InterPro" id="IPR035965">
    <property type="entry name" value="PAS-like_dom_sf"/>
</dbReference>
<dbReference type="SMART" id="SM00267">
    <property type="entry name" value="GGDEF"/>
    <property type="match status" value="1"/>
</dbReference>
<dbReference type="EMBL" id="JABFMT010000016">
    <property type="protein sequence ID" value="NUU03053.1"/>
    <property type="molecule type" value="Genomic_DNA"/>
</dbReference>
<dbReference type="PROSITE" id="PS50113">
    <property type="entry name" value="PAC"/>
    <property type="match status" value="1"/>
</dbReference>
<organism evidence="5 6">
    <name type="scientific">Herbaspirillum robiniae</name>
    <dbReference type="NCBI Taxonomy" id="2014887"/>
    <lineage>
        <taxon>Bacteria</taxon>
        <taxon>Pseudomonadati</taxon>
        <taxon>Pseudomonadota</taxon>
        <taxon>Betaproteobacteria</taxon>
        <taxon>Burkholderiales</taxon>
        <taxon>Oxalobacteraceae</taxon>
        <taxon>Herbaspirillum</taxon>
    </lineage>
</organism>
<dbReference type="PROSITE" id="PS50112">
    <property type="entry name" value="PAS"/>
    <property type="match status" value="2"/>
</dbReference>
<feature type="domain" description="GGDEF" evidence="4">
    <location>
        <begin position="297"/>
        <end position="430"/>
    </location>
</feature>
<dbReference type="InterPro" id="IPR000700">
    <property type="entry name" value="PAS-assoc_C"/>
</dbReference>
<dbReference type="SMART" id="SM00091">
    <property type="entry name" value="PAS"/>
    <property type="match status" value="2"/>
</dbReference>
<dbReference type="InterPro" id="IPR035919">
    <property type="entry name" value="EAL_sf"/>
</dbReference>
<gene>
    <name evidence="5" type="ORF">HNO84_15715</name>
</gene>
<proteinExistence type="predicted"/>
<protein>
    <submittedName>
        <fullName evidence="5">EAL domain-containing protein</fullName>
    </submittedName>
</protein>
<dbReference type="PANTHER" id="PTHR44757">
    <property type="entry name" value="DIGUANYLATE CYCLASE DGCP"/>
    <property type="match status" value="1"/>
</dbReference>
<evidence type="ECO:0000313" key="5">
    <source>
        <dbReference type="EMBL" id="NUU03053.1"/>
    </source>
</evidence>
<dbReference type="Proteomes" id="UP000536746">
    <property type="component" value="Unassembled WGS sequence"/>
</dbReference>
<dbReference type="InterPro" id="IPR000160">
    <property type="entry name" value="GGDEF_dom"/>
</dbReference>
<dbReference type="SUPFAM" id="SSF141868">
    <property type="entry name" value="EAL domain-like"/>
    <property type="match status" value="1"/>
</dbReference>
<evidence type="ECO:0000259" key="1">
    <source>
        <dbReference type="PROSITE" id="PS50112"/>
    </source>
</evidence>
<dbReference type="NCBIfam" id="TIGR00229">
    <property type="entry name" value="sensory_box"/>
    <property type="match status" value="2"/>
</dbReference>
<dbReference type="Pfam" id="PF00563">
    <property type="entry name" value="EAL"/>
    <property type="match status" value="1"/>
</dbReference>
<evidence type="ECO:0000259" key="2">
    <source>
        <dbReference type="PROSITE" id="PS50113"/>
    </source>
</evidence>
<dbReference type="CDD" id="cd01949">
    <property type="entry name" value="GGDEF"/>
    <property type="match status" value="1"/>
</dbReference>
<evidence type="ECO:0000259" key="4">
    <source>
        <dbReference type="PROSITE" id="PS50887"/>
    </source>
</evidence>
<dbReference type="PANTHER" id="PTHR44757:SF2">
    <property type="entry name" value="BIOFILM ARCHITECTURE MAINTENANCE PROTEIN MBAA"/>
    <property type="match status" value="1"/>
</dbReference>
<dbReference type="Gene3D" id="3.30.450.20">
    <property type="entry name" value="PAS domain"/>
    <property type="match status" value="2"/>
</dbReference>
<dbReference type="Gene3D" id="3.30.70.270">
    <property type="match status" value="1"/>
</dbReference>
<name>A0ABX2LZ80_9BURK</name>
<accession>A0ABX2LZ80</accession>
<dbReference type="InterPro" id="IPR029787">
    <property type="entry name" value="Nucleotide_cyclase"/>
</dbReference>
<dbReference type="InterPro" id="IPR052155">
    <property type="entry name" value="Biofilm_reg_signaling"/>
</dbReference>
<reference evidence="5 6" key="1">
    <citation type="journal article" date="2020" name="Front. Plant Sci.">
        <title>Isolation of Rhizosphere Bacteria That Improve Quality and Water Stress Tolerance in Greenhouse Ornamentals.</title>
        <authorList>
            <person name="Nordstedt N.P."/>
            <person name="Jones M.L."/>
        </authorList>
    </citation>
    <scope>NUCLEOTIDE SEQUENCE [LARGE SCALE GENOMIC DNA]</scope>
    <source>
        <strain evidence="5 6">C6C2</strain>
    </source>
</reference>
<dbReference type="SUPFAM" id="SSF55785">
    <property type="entry name" value="PYP-like sensor domain (PAS domain)"/>
    <property type="match status" value="2"/>
</dbReference>
<dbReference type="InterPro" id="IPR043128">
    <property type="entry name" value="Rev_trsase/Diguanyl_cyclase"/>
</dbReference>
<dbReference type="CDD" id="cd00130">
    <property type="entry name" value="PAS"/>
    <property type="match status" value="2"/>
</dbReference>
<comment type="caution">
    <text evidence="5">The sequence shown here is derived from an EMBL/GenBank/DDBJ whole genome shotgun (WGS) entry which is preliminary data.</text>
</comment>
<dbReference type="PROSITE" id="PS50887">
    <property type="entry name" value="GGDEF"/>
    <property type="match status" value="1"/>
</dbReference>
<evidence type="ECO:0000259" key="3">
    <source>
        <dbReference type="PROSITE" id="PS50883"/>
    </source>
</evidence>
<dbReference type="SMART" id="SM00052">
    <property type="entry name" value="EAL"/>
    <property type="match status" value="1"/>
</dbReference>